<dbReference type="SUPFAM" id="SSF88659">
    <property type="entry name" value="Sigma3 and sigma4 domains of RNA polymerase sigma factors"/>
    <property type="match status" value="1"/>
</dbReference>
<dbReference type="GO" id="GO:0003700">
    <property type="term" value="F:DNA-binding transcription factor activity"/>
    <property type="evidence" value="ECO:0007669"/>
    <property type="project" value="InterPro"/>
</dbReference>
<sequence>MEQLVELGETRENRIYSENELEHVIVYQDKEVIVPQEIFHMEFGQEDFFGNMKTIEEMRNYGYRTFGELPIDFQQLEQLKGGVGTVKVEQIFATLETVVESMLEDNKLNQMADDERLTYKLNQFVNWYHDVSNLDQPLISQRISAKYFKFVKKRYSAYLNGNHLTLEQLGNKEGVTRERIRQILKKGDGQLIEKWRKIHSLLQNKLRENGGIILAECLNKESEAFFMLLHAFETEGIYFDVINHTAILTVKDKHELESYVETIQQEVQRAFSLHVITNEELKTYSKERSIVDHVNVKIIFEIALDAVNWLSDDQGVLKNMTKSDAVEMVMLQYPNGVEVYKREDELINKANDLMPNSFHGERSFNAIIGREDNQDRFALWGAW</sequence>
<dbReference type="InterPro" id="IPR013324">
    <property type="entry name" value="RNA_pol_sigma_r3/r4-like"/>
</dbReference>
<protein>
    <recommendedName>
        <fullName evidence="1">RNA polymerase sigma-70 region 4 domain-containing protein</fullName>
    </recommendedName>
</protein>
<dbReference type="RefSeq" id="WP_035720716.1">
    <property type="nucleotide sequence ID" value="NZ_BAVS01000001.1"/>
</dbReference>
<evidence type="ECO:0000313" key="3">
    <source>
        <dbReference type="Proteomes" id="UP000019102"/>
    </source>
</evidence>
<dbReference type="EMBL" id="BAVS01000001">
    <property type="protein sequence ID" value="GAE91078.1"/>
    <property type="molecule type" value="Genomic_DNA"/>
</dbReference>
<evidence type="ECO:0000313" key="2">
    <source>
        <dbReference type="EMBL" id="GAE91078.1"/>
    </source>
</evidence>
<dbReference type="OrthoDB" id="7052271at2"/>
<dbReference type="InterPro" id="IPR007630">
    <property type="entry name" value="RNA_pol_sigma70_r4"/>
</dbReference>
<organism evidence="2 3">
    <name type="scientific">Gracilibacillus boraciitolerans JCM 21714</name>
    <dbReference type="NCBI Taxonomy" id="1298598"/>
    <lineage>
        <taxon>Bacteria</taxon>
        <taxon>Bacillati</taxon>
        <taxon>Bacillota</taxon>
        <taxon>Bacilli</taxon>
        <taxon>Bacillales</taxon>
        <taxon>Bacillaceae</taxon>
        <taxon>Gracilibacillus</taxon>
    </lineage>
</organism>
<proteinExistence type="predicted"/>
<dbReference type="GO" id="GO:0006352">
    <property type="term" value="P:DNA-templated transcription initiation"/>
    <property type="evidence" value="ECO:0007669"/>
    <property type="project" value="InterPro"/>
</dbReference>
<dbReference type="STRING" id="1298598.JCM21714_14"/>
<comment type="caution">
    <text evidence="2">The sequence shown here is derived from an EMBL/GenBank/DDBJ whole genome shotgun (WGS) entry which is preliminary data.</text>
</comment>
<evidence type="ECO:0000259" key="1">
    <source>
        <dbReference type="Pfam" id="PF04545"/>
    </source>
</evidence>
<dbReference type="InterPro" id="IPR036388">
    <property type="entry name" value="WH-like_DNA-bd_sf"/>
</dbReference>
<dbReference type="Gene3D" id="1.10.10.10">
    <property type="entry name" value="Winged helix-like DNA-binding domain superfamily/Winged helix DNA-binding domain"/>
    <property type="match status" value="1"/>
</dbReference>
<dbReference type="AlphaFoldDB" id="W4VE38"/>
<dbReference type="Pfam" id="PF04545">
    <property type="entry name" value="Sigma70_r4"/>
    <property type="match status" value="1"/>
</dbReference>
<keyword evidence="3" id="KW-1185">Reference proteome</keyword>
<accession>W4VE38</accession>
<gene>
    <name evidence="2" type="ORF">JCM21714_14</name>
</gene>
<reference evidence="2 3" key="1">
    <citation type="journal article" date="2014" name="Genome Announc.">
        <title>Draft Genome Sequence of the Boron-Tolerant and Moderately Halotolerant Bacterium Gracilibacillus boraciitolerans JCM 21714T.</title>
        <authorList>
            <person name="Ahmed I."/>
            <person name="Oshima K."/>
            <person name="Suda W."/>
            <person name="Kitamura K."/>
            <person name="Iida T."/>
            <person name="Ohmori Y."/>
            <person name="Fujiwara T."/>
            <person name="Hattori M."/>
            <person name="Ohkuma M."/>
        </authorList>
    </citation>
    <scope>NUCLEOTIDE SEQUENCE [LARGE SCALE GENOMIC DNA]</scope>
    <source>
        <strain evidence="2 3">JCM 21714</strain>
    </source>
</reference>
<name>W4VE38_9BACI</name>
<dbReference type="Proteomes" id="UP000019102">
    <property type="component" value="Unassembled WGS sequence"/>
</dbReference>
<feature type="domain" description="RNA polymerase sigma-70 region 4" evidence="1">
    <location>
        <begin position="154"/>
        <end position="187"/>
    </location>
</feature>